<dbReference type="Proteomes" id="UP000217785">
    <property type="component" value="Unassembled WGS sequence"/>
</dbReference>
<dbReference type="OrthoDB" id="2875172at2"/>
<dbReference type="RefSeq" id="WP_096180575.1">
    <property type="nucleotide sequence ID" value="NZ_BDUF01000010.1"/>
</dbReference>
<proteinExistence type="predicted"/>
<organism evidence="1 2">
    <name type="scientific">Effusibacillus lacus</name>
    <dbReference type="NCBI Taxonomy" id="1348429"/>
    <lineage>
        <taxon>Bacteria</taxon>
        <taxon>Bacillati</taxon>
        <taxon>Bacillota</taxon>
        <taxon>Bacilli</taxon>
        <taxon>Bacillales</taxon>
        <taxon>Alicyclobacillaceae</taxon>
        <taxon>Effusibacillus</taxon>
    </lineage>
</organism>
<evidence type="ECO:0000313" key="2">
    <source>
        <dbReference type="Proteomes" id="UP000217785"/>
    </source>
</evidence>
<comment type="caution">
    <text evidence="1">The sequence shown here is derived from an EMBL/GenBank/DDBJ whole genome shotgun (WGS) entry which is preliminary data.</text>
</comment>
<evidence type="ECO:0000313" key="1">
    <source>
        <dbReference type="EMBL" id="GAX88871.1"/>
    </source>
</evidence>
<dbReference type="AlphaFoldDB" id="A0A292YIY9"/>
<protein>
    <submittedName>
        <fullName evidence="1">Uncharacterized protein</fullName>
    </submittedName>
</protein>
<reference evidence="2" key="1">
    <citation type="submission" date="2017-07" db="EMBL/GenBank/DDBJ databases">
        <title>Draft genome sequence of Effusibacillus lacus strain skLN1.</title>
        <authorList>
            <person name="Watanabe M."/>
            <person name="Kojima H."/>
            <person name="Fukui M."/>
        </authorList>
    </citation>
    <scope>NUCLEOTIDE SEQUENCE [LARGE SCALE GENOMIC DNA]</scope>
    <source>
        <strain evidence="2">skLN1</strain>
    </source>
</reference>
<accession>A0A292YIY9</accession>
<gene>
    <name evidence="1" type="ORF">EFBL_0485</name>
</gene>
<keyword evidence="2" id="KW-1185">Reference proteome</keyword>
<sequence length="101" mass="10394">MMKRIFNMSSPLGIALTVAGVVLALSPEARKATRQVLVKGTSLLLGAADTVKNAATGLAAGGTHSTGTMSNMLNESRDTMAHLMEGSAVDSGVSESRPQIH</sequence>
<name>A0A292YIY9_9BACL</name>
<dbReference type="EMBL" id="BDUF01000010">
    <property type="protein sequence ID" value="GAX88871.1"/>
    <property type="molecule type" value="Genomic_DNA"/>
</dbReference>